<evidence type="ECO:0000313" key="3">
    <source>
        <dbReference type="EMBL" id="PJC56305.1"/>
    </source>
</evidence>
<comment type="caution">
    <text evidence="3">The sequence shown here is derived from an EMBL/GenBank/DDBJ whole genome shotgun (WGS) entry which is preliminary data.</text>
</comment>
<dbReference type="GO" id="GO:0005737">
    <property type="term" value="C:cytoplasm"/>
    <property type="evidence" value="ECO:0007669"/>
    <property type="project" value="TreeGrafter"/>
</dbReference>
<keyword evidence="1" id="KW-0067">ATP-binding</keyword>
<dbReference type="GO" id="GO:0046872">
    <property type="term" value="F:metal ion binding"/>
    <property type="evidence" value="ECO:0007669"/>
    <property type="project" value="InterPro"/>
</dbReference>
<dbReference type="Pfam" id="PF02786">
    <property type="entry name" value="CPSase_L_D2"/>
    <property type="match status" value="1"/>
</dbReference>
<evidence type="ECO:0000313" key="4">
    <source>
        <dbReference type="Proteomes" id="UP000230391"/>
    </source>
</evidence>
<dbReference type="GO" id="GO:0005524">
    <property type="term" value="F:ATP binding"/>
    <property type="evidence" value="ECO:0007669"/>
    <property type="project" value="UniProtKB-UniRule"/>
</dbReference>
<dbReference type="EMBL" id="PFRD01000046">
    <property type="protein sequence ID" value="PJC56305.1"/>
    <property type="molecule type" value="Genomic_DNA"/>
</dbReference>
<dbReference type="PROSITE" id="PS50975">
    <property type="entry name" value="ATP_GRASP"/>
    <property type="match status" value="1"/>
</dbReference>
<dbReference type="InterPro" id="IPR005479">
    <property type="entry name" value="CPAse_ATP-bd"/>
</dbReference>
<dbReference type="SUPFAM" id="SSF56059">
    <property type="entry name" value="Glutathione synthetase ATP-binding domain-like"/>
    <property type="match status" value="1"/>
</dbReference>
<evidence type="ECO:0000256" key="1">
    <source>
        <dbReference type="PROSITE-ProRule" id="PRU00409"/>
    </source>
</evidence>
<keyword evidence="1" id="KW-0547">Nucleotide-binding</keyword>
<accession>A0A2M8FFD9</accession>
<dbReference type="Gene3D" id="3.30.1490.20">
    <property type="entry name" value="ATP-grasp fold, A domain"/>
    <property type="match status" value="1"/>
</dbReference>
<dbReference type="GO" id="GO:0009432">
    <property type="term" value="P:SOS response"/>
    <property type="evidence" value="ECO:0007669"/>
    <property type="project" value="TreeGrafter"/>
</dbReference>
<proteinExistence type="predicted"/>
<sequence length="326" mass="37533">METKIGNLQILKKSAKKAGYSFGFVDHPYSESIYVTNGEKYFISRSKTKYGMYPINPKFAEHLADDKAVTKRFLKKFGFRIIRGKIFHISSPGIPGKQIKPQDTVNAAYKYARKISYPVFVKPNSGSRGSNARIIFNQAGLKRHITKMKNNKIISFLIEKFTARPEYRIFVVNGKVQFMYRKQRVTITGTGKHTIEELLAEQNFKPDQEYLDGLLRKEKKTISSVLASKHELFMQETANISMGAKITDYRDKIPKKVHNWANRIYKTTGLGVFGIDVFTKGGWDDPQNYLIIEINSNPALSGIYSKGYKDKTYKIWKNIMDRFFNV</sequence>
<dbReference type="InterPro" id="IPR011761">
    <property type="entry name" value="ATP-grasp"/>
</dbReference>
<gene>
    <name evidence="3" type="ORF">CO026_01080</name>
</gene>
<dbReference type="Proteomes" id="UP000230391">
    <property type="component" value="Unassembled WGS sequence"/>
</dbReference>
<name>A0A2M8FFD9_9BACT</name>
<reference evidence="4" key="1">
    <citation type="submission" date="2017-09" db="EMBL/GenBank/DDBJ databases">
        <title>Depth-based differentiation of microbial function through sediment-hosted aquifers and enrichment of novel symbionts in the deep terrestrial subsurface.</title>
        <authorList>
            <person name="Probst A.J."/>
            <person name="Ladd B."/>
            <person name="Jarett J.K."/>
            <person name="Geller-Mcgrath D.E."/>
            <person name="Sieber C.M.K."/>
            <person name="Emerson J.B."/>
            <person name="Anantharaman K."/>
            <person name="Thomas B.C."/>
            <person name="Malmstrom R."/>
            <person name="Stieglmeier M."/>
            <person name="Klingl A."/>
            <person name="Woyke T."/>
            <person name="Ryan C.M."/>
            <person name="Banfield J.F."/>
        </authorList>
    </citation>
    <scope>NUCLEOTIDE SEQUENCE [LARGE SCALE GENOMIC DNA]</scope>
</reference>
<feature type="domain" description="ATP-grasp" evidence="2">
    <location>
        <begin position="71"/>
        <end position="324"/>
    </location>
</feature>
<evidence type="ECO:0000259" key="2">
    <source>
        <dbReference type="PROSITE" id="PS50975"/>
    </source>
</evidence>
<dbReference type="Gene3D" id="3.30.470.20">
    <property type="entry name" value="ATP-grasp fold, B domain"/>
    <property type="match status" value="1"/>
</dbReference>
<protein>
    <recommendedName>
        <fullName evidence="2">ATP-grasp domain-containing protein</fullName>
    </recommendedName>
</protein>
<dbReference type="InterPro" id="IPR013815">
    <property type="entry name" value="ATP_grasp_subdomain_1"/>
</dbReference>
<dbReference type="PANTHER" id="PTHR21621">
    <property type="entry name" value="RIBOSOMAL PROTEIN S6 MODIFICATION PROTEIN"/>
    <property type="match status" value="1"/>
</dbReference>
<dbReference type="GO" id="GO:0018169">
    <property type="term" value="F:ribosomal S6-glutamic acid ligase activity"/>
    <property type="evidence" value="ECO:0007669"/>
    <property type="project" value="TreeGrafter"/>
</dbReference>
<dbReference type="PANTHER" id="PTHR21621:SF0">
    <property type="entry name" value="BETA-CITRYLGLUTAMATE SYNTHASE B-RELATED"/>
    <property type="match status" value="1"/>
</dbReference>
<dbReference type="AlphaFoldDB" id="A0A2M8FFD9"/>
<organism evidence="3 4">
    <name type="scientific">Candidatus Kaiserbacteria bacterium CG_4_9_14_0_2_um_filter_41_32</name>
    <dbReference type="NCBI Taxonomy" id="1974601"/>
    <lineage>
        <taxon>Bacteria</taxon>
        <taxon>Candidatus Kaiseribacteriota</taxon>
    </lineage>
</organism>